<protein>
    <submittedName>
        <fullName evidence="3">Tyrosyl-tRNA deacylase</fullName>
    </submittedName>
</protein>
<gene>
    <name evidence="3" type="ORF">A5481_09700</name>
</gene>
<name>A0A179SCN3_9HYPH</name>
<feature type="compositionally biased region" description="Basic and acidic residues" evidence="2">
    <location>
        <begin position="308"/>
        <end position="321"/>
    </location>
</feature>
<dbReference type="OrthoDB" id="6424796at2"/>
<dbReference type="EMBL" id="LWHQ01000016">
    <property type="protein sequence ID" value="OAS25608.1"/>
    <property type="molecule type" value="Genomic_DNA"/>
</dbReference>
<evidence type="ECO:0000256" key="2">
    <source>
        <dbReference type="SAM" id="MobiDB-lite"/>
    </source>
</evidence>
<feature type="compositionally biased region" description="Gly residues" evidence="2">
    <location>
        <begin position="284"/>
        <end position="305"/>
    </location>
</feature>
<evidence type="ECO:0000313" key="4">
    <source>
        <dbReference type="Proteomes" id="UP000078316"/>
    </source>
</evidence>
<dbReference type="PANTHER" id="PTHR37508">
    <property type="entry name" value="TRANSMEMBRANE PROTEIN"/>
    <property type="match status" value="1"/>
</dbReference>
<reference evidence="3 4" key="1">
    <citation type="submission" date="2016-04" db="EMBL/GenBank/DDBJ databases">
        <authorList>
            <person name="Evans L.H."/>
            <person name="Alamgir A."/>
            <person name="Owens N."/>
            <person name="Weber N.D."/>
            <person name="Virtaneva K."/>
            <person name="Barbian K."/>
            <person name="Babar A."/>
            <person name="Rosenke K."/>
        </authorList>
    </citation>
    <scope>NUCLEOTIDE SEQUENCE [LARGE SCALE GENOMIC DNA]</scope>
    <source>
        <strain evidence="3 4">PMB02</strain>
    </source>
</reference>
<sequence>MADVVEFQSQNAQLDSAIKAEVDAIRSKESIVLPESNAGIVGSYVQKIQGRYNVELAKRDTDNAVDLLYIAYNTTPQEEGDIRVKISALMNKLITIQKSSDSTMSRAGIVATSISQLLYDTFPEWDDIRRDKDQAEIKKFLGKDLIATTKDIKSKAIDIRDKLLVIARSYEEVIAETADATAKSQVVLGARLTDKKALEDEINQATAKRDYIESLVNDLKTQVEQFERKAREYEQRASTAEQRAFVMSIVRVGAQMISSAVPAIAMAAGGPTTMIASSLGSALGGQAGAQGGQAGGQGGQGGPTPGAGRDRSDESARTQTKLAEEKAELKKGEEKKQALKAELTGLEESRKKLAVEAGSAGAAPSKAVELSEMDKRVKAKADDLKAQEAAVEKQATVVSSLQDSFNALDKGLGKLTDEQQQQAASLRDMQMRMVDKAEAYEKERRTQSAELVKITALLKGTRSKEETIHLTIKSLNMSLSALARMKEIVEEIAFFFKSFADFMDGIAEQAGSQVAAIDTAVEMETIRKSRLEHLIKSVDEFFIRQTAQWYAVAIVSDRFCKSFADGWSKLNKLSGDYITGDRLAAYLSTAADKITTIVADREATSDAKIVALGKYREENAKSA</sequence>
<proteinExistence type="predicted"/>
<comment type="caution">
    <text evidence="3">The sequence shown here is derived from an EMBL/GenBank/DDBJ whole genome shotgun (WGS) entry which is preliminary data.</text>
</comment>
<evidence type="ECO:0000313" key="3">
    <source>
        <dbReference type="EMBL" id="OAS25608.1"/>
    </source>
</evidence>
<keyword evidence="1" id="KW-0175">Coiled coil</keyword>
<dbReference type="AlphaFoldDB" id="A0A179SCN3"/>
<dbReference type="STRING" id="427683.A5481_09700"/>
<dbReference type="PANTHER" id="PTHR37508:SF1">
    <property type="entry name" value="TRANSMEMBRANE PROTEIN"/>
    <property type="match status" value="1"/>
</dbReference>
<dbReference type="RefSeq" id="WP_048434116.1">
    <property type="nucleotide sequence ID" value="NZ_LWHQ01000016.1"/>
</dbReference>
<evidence type="ECO:0000256" key="1">
    <source>
        <dbReference type="SAM" id="Coils"/>
    </source>
</evidence>
<organism evidence="3 4">
    <name type="scientific">Methylobacterium platani</name>
    <dbReference type="NCBI Taxonomy" id="427683"/>
    <lineage>
        <taxon>Bacteria</taxon>
        <taxon>Pseudomonadati</taxon>
        <taxon>Pseudomonadota</taxon>
        <taxon>Alphaproteobacteria</taxon>
        <taxon>Hyphomicrobiales</taxon>
        <taxon>Methylobacteriaceae</taxon>
        <taxon>Methylobacterium</taxon>
    </lineage>
</organism>
<feature type="coiled-coil region" evidence="1">
    <location>
        <begin position="195"/>
        <end position="243"/>
    </location>
</feature>
<accession>A0A179SCN3</accession>
<dbReference type="Proteomes" id="UP000078316">
    <property type="component" value="Unassembled WGS sequence"/>
</dbReference>
<feature type="region of interest" description="Disordered" evidence="2">
    <location>
        <begin position="284"/>
        <end position="321"/>
    </location>
</feature>